<evidence type="ECO:0000259" key="9">
    <source>
        <dbReference type="Pfam" id="PF17042"/>
    </source>
</evidence>
<evidence type="ECO:0000256" key="1">
    <source>
        <dbReference type="ARBA" id="ARBA00005715"/>
    </source>
</evidence>
<keyword evidence="2" id="KW-0808">Transferase</keyword>
<accession>A0ABY2F5M1</accession>
<reference evidence="10 11" key="1">
    <citation type="submission" date="2019-03" db="EMBL/GenBank/DDBJ databases">
        <title>Genomic Encyclopedia of Type Strains, Phase III (KMG-III): the genomes of soil and plant-associated and newly described type strains.</title>
        <authorList>
            <person name="Whitman W."/>
        </authorList>
    </citation>
    <scope>NUCLEOTIDE SEQUENCE [LARGE SCALE GENOMIC DNA]</scope>
    <source>
        <strain evidence="10 11">VKMAc-2574</strain>
    </source>
</reference>
<keyword evidence="11" id="KW-1185">Reference proteome</keyword>
<dbReference type="Gene3D" id="3.40.50.10840">
    <property type="entry name" value="Putative sugar-binding, N-terminal domain"/>
    <property type="match status" value="1"/>
</dbReference>
<evidence type="ECO:0000313" key="11">
    <source>
        <dbReference type="Proteomes" id="UP000295060"/>
    </source>
</evidence>
<dbReference type="Pfam" id="PF07005">
    <property type="entry name" value="SBD_N"/>
    <property type="match status" value="1"/>
</dbReference>
<feature type="domain" description="Four-carbon acid sugar kinase nucleotide binding" evidence="9">
    <location>
        <begin position="304"/>
        <end position="437"/>
    </location>
</feature>
<keyword evidence="6" id="KW-0119">Carbohydrate metabolism</keyword>
<evidence type="ECO:0000256" key="2">
    <source>
        <dbReference type="ARBA" id="ARBA00022679"/>
    </source>
</evidence>
<feature type="compositionally biased region" description="Low complexity" evidence="7">
    <location>
        <begin position="188"/>
        <end position="221"/>
    </location>
</feature>
<keyword evidence="3" id="KW-0547">Nucleotide-binding</keyword>
<name>A0ABY2F5M1_9ACTN</name>
<sequence>MVEAAFYGDDFTGSTDAMVQFARVGLRAVLLVRLPSASELRELAERYDVIGVAGIARSLPPDEQEAELRPVLEALRDLGPRVLQYKVCSTADSSPTRGSIGRALEIGREVCGPAVVPILIAQPELGRYTVFSHHFAAEAGTIYRLDRQPTMSTHPATPMHESDLRHHLSHQTTLPLTALHLTTYTNLPTTYTNLTNPRRPRQSTRSTSQSSTPQSSTPQSSTGPALHPTAQSPVVPGGVGAVVLDALTDEDLHRLGRVILRDGTAGEVRFVIGSGGMSRALGLALRPGGGAVGSGTSGAGGPVLVVSGSQSRRTAEQIEHARSAGWIVLPFADDVPRKAVAAIAAGADGVVVHTNELSPDKLSLVPAGLADVVRKAAVRRVVVAGGDTSGQVLHQLDVTALELARSLCPGVHLCHATSPYFDEVLLKPGQLGPVTLFTEFQQRSVTSA</sequence>
<proteinExistence type="inferred from homology"/>
<gene>
    <name evidence="10" type="ORF">EV137_7870</name>
</gene>
<dbReference type="SUPFAM" id="SSF142764">
    <property type="entry name" value="YgbK-like"/>
    <property type="match status" value="1"/>
</dbReference>
<evidence type="ECO:0000256" key="3">
    <source>
        <dbReference type="ARBA" id="ARBA00022741"/>
    </source>
</evidence>
<comment type="similarity">
    <text evidence="1">Belongs to the four-carbon acid sugar kinase family.</text>
</comment>
<dbReference type="Proteomes" id="UP000295060">
    <property type="component" value="Unassembled WGS sequence"/>
</dbReference>
<dbReference type="Pfam" id="PF17042">
    <property type="entry name" value="NBD_C"/>
    <property type="match status" value="1"/>
</dbReference>
<protein>
    <submittedName>
        <fullName evidence="10">Uncharacterized protein YgbK (DUF1537 family)</fullName>
    </submittedName>
</protein>
<evidence type="ECO:0000256" key="7">
    <source>
        <dbReference type="SAM" id="MobiDB-lite"/>
    </source>
</evidence>
<feature type="domain" description="Four-carbon acid sugar kinase N-terminal" evidence="8">
    <location>
        <begin position="5"/>
        <end position="281"/>
    </location>
</feature>
<keyword evidence="5" id="KW-0067">ATP-binding</keyword>
<evidence type="ECO:0000256" key="4">
    <source>
        <dbReference type="ARBA" id="ARBA00022777"/>
    </source>
</evidence>
<keyword evidence="4" id="KW-0418">Kinase</keyword>
<dbReference type="EMBL" id="SODU01000005">
    <property type="protein sequence ID" value="TDW81860.1"/>
    <property type="molecule type" value="Genomic_DNA"/>
</dbReference>
<evidence type="ECO:0000259" key="8">
    <source>
        <dbReference type="Pfam" id="PF07005"/>
    </source>
</evidence>
<dbReference type="RefSeq" id="WP_134133153.1">
    <property type="nucleotide sequence ID" value="NZ_SODU01000005.1"/>
</dbReference>
<dbReference type="InterPro" id="IPR031475">
    <property type="entry name" value="NBD_C"/>
</dbReference>
<dbReference type="InterPro" id="IPR010737">
    <property type="entry name" value="4-carb_acid_sugar_kinase_N"/>
</dbReference>
<evidence type="ECO:0000256" key="6">
    <source>
        <dbReference type="ARBA" id="ARBA00023277"/>
    </source>
</evidence>
<evidence type="ECO:0000256" key="5">
    <source>
        <dbReference type="ARBA" id="ARBA00022840"/>
    </source>
</evidence>
<dbReference type="InterPro" id="IPR042213">
    <property type="entry name" value="NBD_C_sf"/>
</dbReference>
<feature type="region of interest" description="Disordered" evidence="7">
    <location>
        <begin position="188"/>
        <end position="234"/>
    </location>
</feature>
<dbReference type="Gene3D" id="3.40.980.20">
    <property type="entry name" value="Four-carbon acid sugar kinase, nucleotide binding domain"/>
    <property type="match status" value="1"/>
</dbReference>
<evidence type="ECO:0000313" key="10">
    <source>
        <dbReference type="EMBL" id="TDW81860.1"/>
    </source>
</evidence>
<dbReference type="InterPro" id="IPR037051">
    <property type="entry name" value="4-carb_acid_sugar_kinase_N_sf"/>
</dbReference>
<organism evidence="10 11">
    <name type="scientific">Kribbella pratensis</name>
    <dbReference type="NCBI Taxonomy" id="2512112"/>
    <lineage>
        <taxon>Bacteria</taxon>
        <taxon>Bacillati</taxon>
        <taxon>Actinomycetota</taxon>
        <taxon>Actinomycetes</taxon>
        <taxon>Propionibacteriales</taxon>
        <taxon>Kribbellaceae</taxon>
        <taxon>Kribbella</taxon>
    </lineage>
</organism>
<comment type="caution">
    <text evidence="10">The sequence shown here is derived from an EMBL/GenBank/DDBJ whole genome shotgun (WGS) entry which is preliminary data.</text>
</comment>